<dbReference type="GO" id="GO:0008061">
    <property type="term" value="F:chitin binding"/>
    <property type="evidence" value="ECO:0007669"/>
    <property type="project" value="UniProtKB-KW"/>
</dbReference>
<dbReference type="EMBL" id="CVRI01000073">
    <property type="protein sequence ID" value="CRL07705.1"/>
    <property type="molecule type" value="Genomic_DNA"/>
</dbReference>
<dbReference type="Pfam" id="PF01607">
    <property type="entry name" value="CBM_14"/>
    <property type="match status" value="4"/>
</dbReference>
<keyword evidence="5" id="KW-0325">Glycoprotein</keyword>
<feature type="compositionally biased region" description="Pro residues" evidence="6">
    <location>
        <begin position="58"/>
        <end position="72"/>
    </location>
</feature>
<keyword evidence="9" id="KW-1185">Reference proteome</keyword>
<evidence type="ECO:0000256" key="4">
    <source>
        <dbReference type="ARBA" id="ARBA00023157"/>
    </source>
</evidence>
<dbReference type="STRING" id="568069.A0A1J1J9L5"/>
<feature type="domain" description="Chitin-binding type-2" evidence="7">
    <location>
        <begin position="164"/>
        <end position="224"/>
    </location>
</feature>
<dbReference type="GO" id="GO:0005576">
    <property type="term" value="C:extracellular region"/>
    <property type="evidence" value="ECO:0007669"/>
    <property type="project" value="InterPro"/>
</dbReference>
<dbReference type="SMART" id="SM00494">
    <property type="entry name" value="ChtBD2"/>
    <property type="match status" value="4"/>
</dbReference>
<protein>
    <submittedName>
        <fullName evidence="8">CLUMA_CG020659, isoform A</fullName>
    </submittedName>
</protein>
<reference evidence="8 9" key="1">
    <citation type="submission" date="2015-04" db="EMBL/GenBank/DDBJ databases">
        <authorList>
            <person name="Syromyatnikov M.Y."/>
            <person name="Popov V.N."/>
        </authorList>
    </citation>
    <scope>NUCLEOTIDE SEQUENCE [LARGE SCALE GENOMIC DNA]</scope>
</reference>
<keyword evidence="1" id="KW-0147">Chitin-binding</keyword>
<dbReference type="PROSITE" id="PS50940">
    <property type="entry name" value="CHIT_BIND_II"/>
    <property type="match status" value="4"/>
</dbReference>
<dbReference type="Gene3D" id="2.170.140.10">
    <property type="entry name" value="Chitin binding domain"/>
    <property type="match status" value="4"/>
</dbReference>
<dbReference type="AlphaFoldDB" id="A0A1J1J9L5"/>
<dbReference type="Proteomes" id="UP000183832">
    <property type="component" value="Unassembled WGS sequence"/>
</dbReference>
<evidence type="ECO:0000256" key="2">
    <source>
        <dbReference type="ARBA" id="ARBA00022729"/>
    </source>
</evidence>
<feature type="compositionally biased region" description="Low complexity" evidence="6">
    <location>
        <begin position="73"/>
        <end position="99"/>
    </location>
</feature>
<keyword evidence="4" id="KW-1015">Disulfide bond</keyword>
<dbReference type="InterPro" id="IPR036508">
    <property type="entry name" value="Chitin-bd_dom_sf"/>
</dbReference>
<keyword evidence="2" id="KW-0732">Signal</keyword>
<dbReference type="InterPro" id="IPR002557">
    <property type="entry name" value="Chitin-bd_dom"/>
</dbReference>
<evidence type="ECO:0000256" key="5">
    <source>
        <dbReference type="ARBA" id="ARBA00023180"/>
    </source>
</evidence>
<dbReference type="InterPro" id="IPR051940">
    <property type="entry name" value="Chitin_bind-dev_reg"/>
</dbReference>
<evidence type="ECO:0000313" key="8">
    <source>
        <dbReference type="EMBL" id="CRL07705.1"/>
    </source>
</evidence>
<evidence type="ECO:0000259" key="7">
    <source>
        <dbReference type="PROSITE" id="PS50940"/>
    </source>
</evidence>
<evidence type="ECO:0000256" key="3">
    <source>
        <dbReference type="ARBA" id="ARBA00022737"/>
    </source>
</evidence>
<feature type="domain" description="Chitin-binding type-2" evidence="7">
    <location>
        <begin position="106"/>
        <end position="162"/>
    </location>
</feature>
<feature type="domain" description="Chitin-binding type-2" evidence="7">
    <location>
        <begin position="1"/>
        <end position="52"/>
    </location>
</feature>
<dbReference type="OrthoDB" id="6020543at2759"/>
<name>A0A1J1J9L5_9DIPT</name>
<feature type="region of interest" description="Disordered" evidence="6">
    <location>
        <begin position="58"/>
        <end position="99"/>
    </location>
</feature>
<dbReference type="SUPFAM" id="SSF57625">
    <property type="entry name" value="Invertebrate chitin-binding proteins"/>
    <property type="match status" value="4"/>
</dbReference>
<gene>
    <name evidence="8" type="primary">similar to Peritrophin-1</name>
    <name evidence="8" type="ORF">CLUMA_CG020659</name>
</gene>
<feature type="non-terminal residue" evidence="8">
    <location>
        <position position="1"/>
    </location>
</feature>
<evidence type="ECO:0000256" key="6">
    <source>
        <dbReference type="SAM" id="MobiDB-lite"/>
    </source>
</evidence>
<organism evidence="8 9">
    <name type="scientific">Clunio marinus</name>
    <dbReference type="NCBI Taxonomy" id="568069"/>
    <lineage>
        <taxon>Eukaryota</taxon>
        <taxon>Metazoa</taxon>
        <taxon>Ecdysozoa</taxon>
        <taxon>Arthropoda</taxon>
        <taxon>Hexapoda</taxon>
        <taxon>Insecta</taxon>
        <taxon>Pterygota</taxon>
        <taxon>Neoptera</taxon>
        <taxon>Endopterygota</taxon>
        <taxon>Diptera</taxon>
        <taxon>Nematocera</taxon>
        <taxon>Chironomoidea</taxon>
        <taxon>Chironomidae</taxon>
        <taxon>Clunio</taxon>
    </lineage>
</organism>
<sequence>LTNRHFPSGFDCESYYTCHNLEFIIQRCLEGFWFHRTSETCRVSRDVLDCEFAPPVWPPATDPPPTQPPTTTTPPATTTPPVTTTPPMTTSADVTTSTAASNSPDLVDCPGSGVSVHIHPFSCTRYFMCFDGWLINRTCSPGLFFSRSQMRCVRRSESDCRLDVDSCPADDDPPNVVFLPDQEDCQKYFVCHQGNALEWDCGPTLHWDPNDNWCIREEESDCEPSYPLPDVKDIECPDDTESDIIFLPHPDECQFYFICIDGESTLVRCGRYTLFDHILGKCFFAESARCFNQ</sequence>
<proteinExistence type="predicted"/>
<evidence type="ECO:0000256" key="1">
    <source>
        <dbReference type="ARBA" id="ARBA00022669"/>
    </source>
</evidence>
<feature type="domain" description="Chitin-binding type-2" evidence="7">
    <location>
        <begin position="233"/>
        <end position="292"/>
    </location>
</feature>
<accession>A0A1J1J9L5</accession>
<evidence type="ECO:0000313" key="9">
    <source>
        <dbReference type="Proteomes" id="UP000183832"/>
    </source>
</evidence>
<keyword evidence="3" id="KW-0677">Repeat</keyword>
<dbReference type="PANTHER" id="PTHR23301:SF106">
    <property type="entry name" value="CHITIN-BINDING TYPE-2 DOMAIN-CONTAINING PROTEIN-RELATED"/>
    <property type="match status" value="1"/>
</dbReference>
<dbReference type="PANTHER" id="PTHR23301">
    <property type="entry name" value="CHITIN BINDING PERITROPHIN-A"/>
    <property type="match status" value="1"/>
</dbReference>